<reference evidence="2" key="1">
    <citation type="submission" date="2024-06" db="EMBL/GenBank/DDBJ databases">
        <title>Multi-omics analyses provide insights into the biosynthesis of the anticancer antibiotic pleurotin in Hohenbuehelia grisea.</title>
        <authorList>
            <person name="Weaver J.A."/>
            <person name="Alberti F."/>
        </authorList>
    </citation>
    <scope>NUCLEOTIDE SEQUENCE [LARGE SCALE GENOMIC DNA]</scope>
    <source>
        <strain evidence="2">T-177</strain>
    </source>
</reference>
<sequence length="155" mass="16961">MFVSLPENTSLQTASTSRQHSLPLICGLPCLPTPFKLQGSRPPQYHIHPLSLLPSTASHYAAFTASVPPYACNTPLHPLEFFGWKVVRSTPPRYKPPILPFAVVHFAIASILAQSLTSSFELPQARMLNVPPGLPARIFGAQDLLPRSSIDQLLI</sequence>
<gene>
    <name evidence="1" type="ORF">HGRIS_014873</name>
</gene>
<comment type="caution">
    <text evidence="1">The sequence shown here is derived from an EMBL/GenBank/DDBJ whole genome shotgun (WGS) entry which is preliminary data.</text>
</comment>
<dbReference type="Proteomes" id="UP001556367">
    <property type="component" value="Unassembled WGS sequence"/>
</dbReference>
<accession>A0ABR3IR03</accession>
<evidence type="ECO:0000313" key="2">
    <source>
        <dbReference type="Proteomes" id="UP001556367"/>
    </source>
</evidence>
<organism evidence="1 2">
    <name type="scientific">Hohenbuehelia grisea</name>
    <dbReference type="NCBI Taxonomy" id="104357"/>
    <lineage>
        <taxon>Eukaryota</taxon>
        <taxon>Fungi</taxon>
        <taxon>Dikarya</taxon>
        <taxon>Basidiomycota</taxon>
        <taxon>Agaricomycotina</taxon>
        <taxon>Agaricomycetes</taxon>
        <taxon>Agaricomycetidae</taxon>
        <taxon>Agaricales</taxon>
        <taxon>Pleurotineae</taxon>
        <taxon>Pleurotaceae</taxon>
        <taxon>Hohenbuehelia</taxon>
    </lineage>
</organism>
<name>A0ABR3IR03_9AGAR</name>
<dbReference type="EMBL" id="JASNQZ010000017">
    <property type="protein sequence ID" value="KAL0945726.1"/>
    <property type="molecule type" value="Genomic_DNA"/>
</dbReference>
<protein>
    <submittedName>
        <fullName evidence="1">Uncharacterized protein</fullName>
    </submittedName>
</protein>
<proteinExistence type="predicted"/>
<evidence type="ECO:0000313" key="1">
    <source>
        <dbReference type="EMBL" id="KAL0945726.1"/>
    </source>
</evidence>
<keyword evidence="2" id="KW-1185">Reference proteome</keyword>